<dbReference type="SUPFAM" id="SSF52540">
    <property type="entry name" value="P-loop containing nucleoside triphosphate hydrolases"/>
    <property type="match status" value="1"/>
</dbReference>
<name>A0A3A5MFW8_9MICC</name>
<dbReference type="PROSITE" id="PS50043">
    <property type="entry name" value="HTH_LUXR_2"/>
    <property type="match status" value="1"/>
</dbReference>
<sequence>MGNRTTITVVSQTHGLISTGRPLFSGPSAAGGEQAFLATREQLVESVLKRIRSPDRIGAVLLGDEGSGKTAILRTVAHRASQTHHVVRIWASKRASSEPYRAIAFLLAELETEQTGHPLTILQGIRALLEEQSNGRPIVLAIDNAACLDHESAMIISRLVMAGVASVLIASKALRLMDDCFADLWREGDLERFDLPCLTRTQIRAIAEAALDAPVSWEAVEVLWRSSEGNARYLYAALEELSMSGLRVQEGTWVAASGQNLVPSPVHAKARSTLGALQDRELQIVRALAYAGSLPAGAVRHLAGLARDPSNAPATTAGPGASARSEEAAAHLDALQSLIVLGNSGGVTTVSLASGLFAAAVREQTTTDEAAALYTLLAGQPTDAFDPAGLDPMMHAEWLLAAGFPVPEDLTLAAARRCIFLGLDDRAHFWIDLHPDDQDLERILEAAHAALAVGHGGEAEALLAKGHALVAADSAPIPAAVRLLILRCRALRLVGSAPAQRTALLDDAERRIALAERQPGAARGLAPQQFLEHRADVTLTRAEDGSFGGNYQMVAKLLQGADRTGWTQDQEALGDGLLCEALAMTDQQLAADGLARSMGAGLGSPSISREVRDATRLRIAVALDAGGTAGGPVSDAGQDIGTHPSSVTRDSIEDIIAGVREALKGRPDQARALLLPVAQQLVLKDAYCLLPLVTAALASTPADTDAAGAVIGYFPQAAAQSTPWTVNALIGHLRSASPGVRESRMETAAKFADLADAAHAQGAPMLEMMHRLAQLRAGDTSAARALAAAAAGIEGVYAAACELYGRATDTGDAELFAQAMESAQLAGDSGLARDCAAQALQAAQLSDARGVLRDVQRRAGRLFGDTTDLQMGVALERLTKREREVAQLVARGENNKSIAVTMGVTARTVEGHLYQIFSKLHLRTRGELVDLILVGVR</sequence>
<dbReference type="InterPro" id="IPR041664">
    <property type="entry name" value="AAA_16"/>
</dbReference>
<dbReference type="SUPFAM" id="SSF46894">
    <property type="entry name" value="C-terminal effector domain of the bipartite response regulators"/>
    <property type="match status" value="1"/>
</dbReference>
<dbReference type="Gene3D" id="3.40.50.300">
    <property type="entry name" value="P-loop containing nucleotide triphosphate hydrolases"/>
    <property type="match status" value="1"/>
</dbReference>
<accession>A0A3A5MFW8</accession>
<comment type="caution">
    <text evidence="2">The sequence shown here is derived from an EMBL/GenBank/DDBJ whole genome shotgun (WGS) entry which is preliminary data.</text>
</comment>
<dbReference type="InterPro" id="IPR016032">
    <property type="entry name" value="Sig_transdc_resp-reg_C-effctor"/>
</dbReference>
<dbReference type="Pfam" id="PF13191">
    <property type="entry name" value="AAA_16"/>
    <property type="match status" value="1"/>
</dbReference>
<keyword evidence="3" id="KW-1185">Reference proteome</keyword>
<dbReference type="InterPro" id="IPR000792">
    <property type="entry name" value="Tscrpt_reg_LuxR_C"/>
</dbReference>
<proteinExistence type="predicted"/>
<gene>
    <name evidence="2" type="ORF">D6T63_06770</name>
</gene>
<dbReference type="GO" id="GO:0003677">
    <property type="term" value="F:DNA binding"/>
    <property type="evidence" value="ECO:0007669"/>
    <property type="project" value="InterPro"/>
</dbReference>
<protein>
    <recommendedName>
        <fullName evidence="1">HTH luxR-type domain-containing protein</fullName>
    </recommendedName>
</protein>
<reference evidence="2 3" key="1">
    <citation type="submission" date="2018-09" db="EMBL/GenBank/DDBJ databases">
        <title>Novel species of Arthrobacter.</title>
        <authorList>
            <person name="Liu Q."/>
            <person name="Xin Y.-H."/>
        </authorList>
    </citation>
    <scope>NUCLEOTIDE SEQUENCE [LARGE SCALE GENOMIC DNA]</scope>
    <source>
        <strain evidence="2 3">Hz2</strain>
    </source>
</reference>
<dbReference type="Pfam" id="PF00196">
    <property type="entry name" value="GerE"/>
    <property type="match status" value="1"/>
</dbReference>
<evidence type="ECO:0000313" key="3">
    <source>
        <dbReference type="Proteomes" id="UP000272560"/>
    </source>
</evidence>
<dbReference type="Gene3D" id="1.10.10.10">
    <property type="entry name" value="Winged helix-like DNA-binding domain superfamily/Winged helix DNA-binding domain"/>
    <property type="match status" value="1"/>
</dbReference>
<dbReference type="Proteomes" id="UP000272560">
    <property type="component" value="Unassembled WGS sequence"/>
</dbReference>
<dbReference type="InterPro" id="IPR036388">
    <property type="entry name" value="WH-like_DNA-bd_sf"/>
</dbReference>
<dbReference type="SMART" id="SM00421">
    <property type="entry name" value="HTH_LUXR"/>
    <property type="match status" value="1"/>
</dbReference>
<dbReference type="InterPro" id="IPR027417">
    <property type="entry name" value="P-loop_NTPase"/>
</dbReference>
<evidence type="ECO:0000259" key="1">
    <source>
        <dbReference type="PROSITE" id="PS50043"/>
    </source>
</evidence>
<evidence type="ECO:0000313" key="2">
    <source>
        <dbReference type="EMBL" id="RJT80900.1"/>
    </source>
</evidence>
<dbReference type="GO" id="GO:0006355">
    <property type="term" value="P:regulation of DNA-templated transcription"/>
    <property type="evidence" value="ECO:0007669"/>
    <property type="project" value="InterPro"/>
</dbReference>
<feature type="domain" description="HTH luxR-type" evidence="1">
    <location>
        <begin position="871"/>
        <end position="936"/>
    </location>
</feature>
<dbReference type="EMBL" id="QZVT01000003">
    <property type="protein sequence ID" value="RJT80900.1"/>
    <property type="molecule type" value="Genomic_DNA"/>
</dbReference>
<dbReference type="PRINTS" id="PR00038">
    <property type="entry name" value="HTHLUXR"/>
</dbReference>
<dbReference type="AlphaFoldDB" id="A0A3A5MFW8"/>
<organism evidence="2 3">
    <name type="scientific">Arthrobacter cheniae</name>
    <dbReference type="NCBI Taxonomy" id="1258888"/>
    <lineage>
        <taxon>Bacteria</taxon>
        <taxon>Bacillati</taxon>
        <taxon>Actinomycetota</taxon>
        <taxon>Actinomycetes</taxon>
        <taxon>Micrococcales</taxon>
        <taxon>Micrococcaceae</taxon>
        <taxon>Arthrobacter</taxon>
    </lineage>
</organism>
<dbReference type="CDD" id="cd06170">
    <property type="entry name" value="LuxR_C_like"/>
    <property type="match status" value="1"/>
</dbReference>